<dbReference type="HOGENOM" id="CLU_510083_0_0_1"/>
<feature type="transmembrane region" description="Helical" evidence="2">
    <location>
        <begin position="60"/>
        <end position="80"/>
    </location>
</feature>
<evidence type="ECO:0000256" key="2">
    <source>
        <dbReference type="SAM" id="Phobius"/>
    </source>
</evidence>
<reference evidence="4" key="2">
    <citation type="submission" date="2015-01" db="EMBL/GenBank/DDBJ databases">
        <title>Evolutionary Origins and Diversification of the Mycorrhizal Mutualists.</title>
        <authorList>
            <consortium name="DOE Joint Genome Institute"/>
            <consortium name="Mycorrhizal Genomics Consortium"/>
            <person name="Kohler A."/>
            <person name="Kuo A."/>
            <person name="Nagy L.G."/>
            <person name="Floudas D."/>
            <person name="Copeland A."/>
            <person name="Barry K.W."/>
            <person name="Cichocki N."/>
            <person name="Veneault-Fourrey C."/>
            <person name="LaButti K."/>
            <person name="Lindquist E.A."/>
            <person name="Lipzen A."/>
            <person name="Lundell T."/>
            <person name="Morin E."/>
            <person name="Murat C."/>
            <person name="Riley R."/>
            <person name="Ohm R."/>
            <person name="Sun H."/>
            <person name="Tunlid A."/>
            <person name="Henrissat B."/>
            <person name="Grigoriev I.V."/>
            <person name="Hibbett D.S."/>
            <person name="Martin F."/>
        </authorList>
    </citation>
    <scope>NUCLEOTIDE SEQUENCE [LARGE SCALE GENOMIC DNA]</scope>
    <source>
        <strain evidence="4">MAFF 305830</strain>
    </source>
</reference>
<protein>
    <recommendedName>
        <fullName evidence="5">Membrane anchor Opy2 N-terminal domain-containing protein</fullName>
    </recommendedName>
</protein>
<keyword evidence="2" id="KW-0472">Membrane</keyword>
<evidence type="ECO:0008006" key="5">
    <source>
        <dbReference type="Google" id="ProtNLM"/>
    </source>
</evidence>
<feature type="compositionally biased region" description="Polar residues" evidence="1">
    <location>
        <begin position="335"/>
        <end position="345"/>
    </location>
</feature>
<dbReference type="AlphaFoldDB" id="A0A0C3ASD3"/>
<dbReference type="OrthoDB" id="2402916at2759"/>
<feature type="compositionally biased region" description="Low complexity" evidence="1">
    <location>
        <begin position="198"/>
        <end position="211"/>
    </location>
</feature>
<feature type="compositionally biased region" description="Low complexity" evidence="1">
    <location>
        <begin position="574"/>
        <end position="590"/>
    </location>
</feature>
<reference evidence="3 4" key="1">
    <citation type="submission" date="2014-04" db="EMBL/GenBank/DDBJ databases">
        <authorList>
            <consortium name="DOE Joint Genome Institute"/>
            <person name="Kuo A."/>
            <person name="Zuccaro A."/>
            <person name="Kohler A."/>
            <person name="Nagy L.G."/>
            <person name="Floudas D."/>
            <person name="Copeland A."/>
            <person name="Barry K.W."/>
            <person name="Cichocki N."/>
            <person name="Veneault-Fourrey C."/>
            <person name="LaButti K."/>
            <person name="Lindquist E.A."/>
            <person name="Lipzen A."/>
            <person name="Lundell T."/>
            <person name="Morin E."/>
            <person name="Murat C."/>
            <person name="Sun H."/>
            <person name="Tunlid A."/>
            <person name="Henrissat B."/>
            <person name="Grigoriev I.V."/>
            <person name="Hibbett D.S."/>
            <person name="Martin F."/>
            <person name="Nordberg H.P."/>
            <person name="Cantor M.N."/>
            <person name="Hua S.X."/>
        </authorList>
    </citation>
    <scope>NUCLEOTIDE SEQUENCE [LARGE SCALE GENOMIC DNA]</scope>
    <source>
        <strain evidence="3 4">MAFF 305830</strain>
    </source>
</reference>
<organism evidence="3 4">
    <name type="scientific">Serendipita vermifera MAFF 305830</name>
    <dbReference type="NCBI Taxonomy" id="933852"/>
    <lineage>
        <taxon>Eukaryota</taxon>
        <taxon>Fungi</taxon>
        <taxon>Dikarya</taxon>
        <taxon>Basidiomycota</taxon>
        <taxon>Agaricomycotina</taxon>
        <taxon>Agaricomycetes</taxon>
        <taxon>Sebacinales</taxon>
        <taxon>Serendipitaceae</taxon>
        <taxon>Serendipita</taxon>
    </lineage>
</organism>
<dbReference type="STRING" id="933852.A0A0C3ASD3"/>
<name>A0A0C3ASD3_SERVB</name>
<sequence>MHLVQRACVTCPSTIPDHCDPPCGDNQQCSIVFQTCDTCSTAQCIAAPSAPAASTGAPNVGAIVGGVFAAVILIGVACAYKWYRGRRNLAAAAALKRATFEPKPDIVASADTVLNRPDPNINIIIEKADQGPGSPVSGRTFEDGSPVRFEPPENPFSDHASIATASDRATNVIPIGLVTPSSASMLSRATGTSLGANSTSTPASIASSTPSGFTLHPPSESPRSFAFSQNQPQPNGPVRPRRGPEIDMRLDLNRPESTLLPPSAPYAASARTGASGISSRSSMLSTSSSFLNEAPQIVTPKQANFRQVLGVQRAAVVQLGSTPNTSPGVSAAPSLRSQRSASTIGRSAASPDGQGPNPFGDNDAEADDDASLFHDGRPMSAMSDATSIANIASAQRVQILRPQNLNSTTATLAGEGRALLLPSPLSSSSGVYSPTITGRSLAGSNTSTPTGTPRAIDFRTAGQLTPPSQAVPRSFDDLMGAGPPSRPSSLQSFAMTNRTSTADSILESFPFVPPSPISMHHAQPHPSTLQQQQQQRQQQGLGQANLTAGVHGPSSLRTESTQDVGSNGNKPGRMTLGMSTASAASSGLGSFPFQFEGGEGGRSHASTVGPSKLRQQDGDDDDDTATISQHHGDRASLDTLQLSRDLADFPLPIPSAGTPKP</sequence>
<proteinExistence type="predicted"/>
<gene>
    <name evidence="3" type="ORF">M408DRAFT_332626</name>
</gene>
<feature type="region of interest" description="Disordered" evidence="1">
    <location>
        <begin position="508"/>
        <end position="641"/>
    </location>
</feature>
<feature type="compositionally biased region" description="Low complexity" evidence="1">
    <location>
        <begin position="265"/>
        <end position="280"/>
    </location>
</feature>
<evidence type="ECO:0000256" key="1">
    <source>
        <dbReference type="SAM" id="MobiDB-lite"/>
    </source>
</evidence>
<feature type="compositionally biased region" description="Low complexity" evidence="1">
    <location>
        <begin position="529"/>
        <end position="543"/>
    </location>
</feature>
<feature type="compositionally biased region" description="Polar residues" evidence="1">
    <location>
        <begin position="188"/>
        <end position="197"/>
    </location>
</feature>
<feature type="compositionally biased region" description="Polar residues" evidence="1">
    <location>
        <begin position="555"/>
        <end position="569"/>
    </location>
</feature>
<accession>A0A0C3ASD3</accession>
<evidence type="ECO:0000313" key="4">
    <source>
        <dbReference type="Proteomes" id="UP000054097"/>
    </source>
</evidence>
<feature type="compositionally biased region" description="Basic and acidic residues" evidence="1">
    <location>
        <begin position="242"/>
        <end position="254"/>
    </location>
</feature>
<keyword evidence="2" id="KW-1133">Transmembrane helix</keyword>
<keyword evidence="4" id="KW-1185">Reference proteome</keyword>
<keyword evidence="2" id="KW-0812">Transmembrane</keyword>
<feature type="region of interest" description="Disordered" evidence="1">
    <location>
        <begin position="320"/>
        <end position="379"/>
    </location>
</feature>
<feature type="region of interest" description="Disordered" evidence="1">
    <location>
        <begin position="188"/>
        <end position="280"/>
    </location>
</feature>
<dbReference type="Proteomes" id="UP000054097">
    <property type="component" value="Unassembled WGS sequence"/>
</dbReference>
<evidence type="ECO:0000313" key="3">
    <source>
        <dbReference type="EMBL" id="KIM22954.1"/>
    </source>
</evidence>
<dbReference type="EMBL" id="KN824345">
    <property type="protein sequence ID" value="KIM22954.1"/>
    <property type="molecule type" value="Genomic_DNA"/>
</dbReference>